<name>A0A699TKD1_TANCI</name>
<dbReference type="PANTHER" id="PTHR22767">
    <property type="entry name" value="N-TERMINAL ACETYLTRANSFERASE-RELATED"/>
    <property type="match status" value="1"/>
</dbReference>
<dbReference type="InterPro" id="IPR021183">
    <property type="entry name" value="NatA_aux_su"/>
</dbReference>
<sequence length="41" mass="4904">MWTLFYLAQHYDRRGLYDIALAKIDEAMQHTPTVIDLYTTK</sequence>
<organism evidence="3">
    <name type="scientific">Tanacetum cinerariifolium</name>
    <name type="common">Dalmatian daisy</name>
    <name type="synonym">Chrysanthemum cinerariifolium</name>
    <dbReference type="NCBI Taxonomy" id="118510"/>
    <lineage>
        <taxon>Eukaryota</taxon>
        <taxon>Viridiplantae</taxon>
        <taxon>Streptophyta</taxon>
        <taxon>Embryophyta</taxon>
        <taxon>Tracheophyta</taxon>
        <taxon>Spermatophyta</taxon>
        <taxon>Magnoliopsida</taxon>
        <taxon>eudicotyledons</taxon>
        <taxon>Gunneridae</taxon>
        <taxon>Pentapetalae</taxon>
        <taxon>asterids</taxon>
        <taxon>campanulids</taxon>
        <taxon>Asterales</taxon>
        <taxon>Asteraceae</taxon>
        <taxon>Asteroideae</taxon>
        <taxon>Anthemideae</taxon>
        <taxon>Anthemidinae</taxon>
        <taxon>Tanacetum</taxon>
    </lineage>
</organism>
<keyword evidence="2" id="KW-0802">TPR repeat</keyword>
<dbReference type="Gene3D" id="1.25.40.1040">
    <property type="match status" value="1"/>
</dbReference>
<keyword evidence="1" id="KW-0677">Repeat</keyword>
<proteinExistence type="predicted"/>
<dbReference type="GO" id="GO:0005737">
    <property type="term" value="C:cytoplasm"/>
    <property type="evidence" value="ECO:0007669"/>
    <property type="project" value="UniProtKB-ARBA"/>
</dbReference>
<evidence type="ECO:0000256" key="1">
    <source>
        <dbReference type="ARBA" id="ARBA00022737"/>
    </source>
</evidence>
<dbReference type="GO" id="GO:0016740">
    <property type="term" value="F:transferase activity"/>
    <property type="evidence" value="ECO:0007669"/>
    <property type="project" value="UniProtKB-KW"/>
</dbReference>
<comment type="caution">
    <text evidence="3">The sequence shown here is derived from an EMBL/GenBank/DDBJ whole genome shotgun (WGS) entry which is preliminary data.</text>
</comment>
<dbReference type="PANTHER" id="PTHR22767:SF8">
    <property type="entry name" value="N-ALPHA-ACETYLTRANSFERASE 15, NATA AUXILIARY SUBUNIT-RELATED"/>
    <property type="match status" value="1"/>
</dbReference>
<feature type="non-terminal residue" evidence="3">
    <location>
        <position position="41"/>
    </location>
</feature>
<dbReference type="EMBL" id="BKCJ011239872">
    <property type="protein sequence ID" value="GFD08634.1"/>
    <property type="molecule type" value="Genomic_DNA"/>
</dbReference>
<evidence type="ECO:0000313" key="3">
    <source>
        <dbReference type="EMBL" id="GFD08634.1"/>
    </source>
</evidence>
<reference evidence="3" key="1">
    <citation type="journal article" date="2019" name="Sci. Rep.">
        <title>Draft genome of Tanacetum cinerariifolium, the natural source of mosquito coil.</title>
        <authorList>
            <person name="Yamashiro T."/>
            <person name="Shiraishi A."/>
            <person name="Satake H."/>
            <person name="Nakayama K."/>
        </authorList>
    </citation>
    <scope>NUCLEOTIDE SEQUENCE</scope>
</reference>
<gene>
    <name evidence="3" type="ORF">Tci_880603</name>
</gene>
<evidence type="ECO:0000256" key="2">
    <source>
        <dbReference type="ARBA" id="ARBA00022803"/>
    </source>
</evidence>
<accession>A0A699TKD1</accession>
<dbReference type="Pfam" id="PF12569">
    <property type="entry name" value="NatA_aux_su"/>
    <property type="match status" value="1"/>
</dbReference>
<dbReference type="AlphaFoldDB" id="A0A699TKD1"/>
<keyword evidence="3" id="KW-0808">Transferase</keyword>
<protein>
    <submittedName>
        <fullName evidence="3">N-terminal acetyltransferase A complex auxiliary subunit NAA15</fullName>
    </submittedName>
</protein>